<evidence type="ECO:0000313" key="6">
    <source>
        <dbReference type="Proteomes" id="UP000887565"/>
    </source>
</evidence>
<feature type="compositionally biased region" description="Acidic residues" evidence="4">
    <location>
        <begin position="381"/>
        <end position="391"/>
    </location>
</feature>
<feature type="region of interest" description="Disordered" evidence="4">
    <location>
        <begin position="276"/>
        <end position="307"/>
    </location>
</feature>
<dbReference type="InterPro" id="IPR033116">
    <property type="entry name" value="TRYPSIN_SER"/>
</dbReference>
<dbReference type="Pfam" id="PF00089">
    <property type="entry name" value="Trypsin"/>
    <property type="match status" value="2"/>
</dbReference>
<feature type="region of interest" description="Disordered" evidence="4">
    <location>
        <begin position="495"/>
        <end position="536"/>
    </location>
</feature>
<evidence type="ECO:0000256" key="2">
    <source>
        <dbReference type="ARBA" id="ARBA00024195"/>
    </source>
</evidence>
<dbReference type="PROSITE" id="PS00135">
    <property type="entry name" value="TRYPSIN_SER"/>
    <property type="match status" value="1"/>
</dbReference>
<dbReference type="WBParaSite" id="nRc.2.0.1.t37685-RA">
    <property type="protein sequence ID" value="nRc.2.0.1.t37685-RA"/>
    <property type="gene ID" value="nRc.2.0.1.g37685"/>
</dbReference>
<keyword evidence="3" id="KW-0645">Protease</keyword>
<evidence type="ECO:0000256" key="3">
    <source>
        <dbReference type="RuleBase" id="RU363034"/>
    </source>
</evidence>
<keyword evidence="1" id="KW-1015">Disulfide bond</keyword>
<comment type="similarity">
    <text evidence="2">Belongs to the peptidase S1 family. CLIP subfamily.</text>
</comment>
<feature type="compositionally biased region" description="Basic and acidic residues" evidence="4">
    <location>
        <begin position="422"/>
        <end position="463"/>
    </location>
</feature>
<reference evidence="7" key="1">
    <citation type="submission" date="2022-11" db="UniProtKB">
        <authorList>
            <consortium name="WormBaseParasite"/>
        </authorList>
    </citation>
    <scope>IDENTIFICATION</scope>
</reference>
<evidence type="ECO:0000313" key="7">
    <source>
        <dbReference type="WBParaSite" id="nRc.2.0.1.t37685-RA"/>
    </source>
</evidence>
<evidence type="ECO:0000256" key="4">
    <source>
        <dbReference type="SAM" id="MobiDB-lite"/>
    </source>
</evidence>
<keyword evidence="3" id="KW-0720">Serine protease</keyword>
<dbReference type="CDD" id="cd00190">
    <property type="entry name" value="Tryp_SPc"/>
    <property type="match status" value="1"/>
</dbReference>
<dbReference type="SUPFAM" id="SSF50494">
    <property type="entry name" value="Trypsin-like serine proteases"/>
    <property type="match status" value="1"/>
</dbReference>
<accession>A0A915KH23</accession>
<feature type="compositionally biased region" description="Acidic residues" evidence="4">
    <location>
        <begin position="590"/>
        <end position="601"/>
    </location>
</feature>
<keyword evidence="6" id="KW-1185">Reference proteome</keyword>
<dbReference type="InterPro" id="IPR009003">
    <property type="entry name" value="Peptidase_S1_PA"/>
</dbReference>
<dbReference type="InterPro" id="IPR051487">
    <property type="entry name" value="Ser/Thr_Proteases_Immune/Dev"/>
</dbReference>
<feature type="compositionally biased region" description="Basic and acidic residues" evidence="4">
    <location>
        <begin position="241"/>
        <end position="256"/>
    </location>
</feature>
<keyword evidence="3" id="KW-0378">Hydrolase</keyword>
<dbReference type="InterPro" id="IPR018114">
    <property type="entry name" value="TRYPSIN_HIS"/>
</dbReference>
<dbReference type="GO" id="GO:0006508">
    <property type="term" value="P:proteolysis"/>
    <property type="evidence" value="ECO:0007669"/>
    <property type="project" value="UniProtKB-KW"/>
</dbReference>
<dbReference type="GO" id="GO:0004252">
    <property type="term" value="F:serine-type endopeptidase activity"/>
    <property type="evidence" value="ECO:0007669"/>
    <property type="project" value="InterPro"/>
</dbReference>
<feature type="compositionally biased region" description="Basic and acidic residues" evidence="4">
    <location>
        <begin position="499"/>
        <end position="536"/>
    </location>
</feature>
<proteinExistence type="inferred from homology"/>
<dbReference type="Proteomes" id="UP000887565">
    <property type="component" value="Unplaced"/>
</dbReference>
<feature type="region of interest" description="Disordered" evidence="4">
    <location>
        <begin position="233"/>
        <end position="256"/>
    </location>
</feature>
<dbReference type="AlphaFoldDB" id="A0A915KH23"/>
<dbReference type="InterPro" id="IPR043504">
    <property type="entry name" value="Peptidase_S1_PA_chymotrypsin"/>
</dbReference>
<evidence type="ECO:0000259" key="5">
    <source>
        <dbReference type="PROSITE" id="PS50240"/>
    </source>
</evidence>
<name>A0A915KH23_ROMCU</name>
<dbReference type="Gene3D" id="2.40.10.10">
    <property type="entry name" value="Trypsin-like serine proteases"/>
    <property type="match status" value="2"/>
</dbReference>
<dbReference type="PANTHER" id="PTHR24256">
    <property type="entry name" value="TRYPTASE-RELATED"/>
    <property type="match status" value="1"/>
</dbReference>
<protein>
    <submittedName>
        <fullName evidence="7">Peptidase S1 domain-containing protein</fullName>
    </submittedName>
</protein>
<feature type="region of interest" description="Disordered" evidence="4">
    <location>
        <begin position="367"/>
        <end position="398"/>
    </location>
</feature>
<evidence type="ECO:0000256" key="1">
    <source>
        <dbReference type="ARBA" id="ARBA00023157"/>
    </source>
</evidence>
<dbReference type="SMART" id="SM00020">
    <property type="entry name" value="Tryp_SPc"/>
    <property type="match status" value="1"/>
</dbReference>
<organism evidence="6 7">
    <name type="scientific">Romanomermis culicivorax</name>
    <name type="common">Nematode worm</name>
    <dbReference type="NCBI Taxonomy" id="13658"/>
    <lineage>
        <taxon>Eukaryota</taxon>
        <taxon>Metazoa</taxon>
        <taxon>Ecdysozoa</taxon>
        <taxon>Nematoda</taxon>
        <taxon>Enoplea</taxon>
        <taxon>Dorylaimia</taxon>
        <taxon>Mermithida</taxon>
        <taxon>Mermithoidea</taxon>
        <taxon>Mermithidae</taxon>
        <taxon>Romanomermis</taxon>
    </lineage>
</organism>
<feature type="region of interest" description="Disordered" evidence="4">
    <location>
        <begin position="414"/>
        <end position="475"/>
    </location>
</feature>
<dbReference type="PROSITE" id="PS50240">
    <property type="entry name" value="TRYPSIN_DOM"/>
    <property type="match status" value="1"/>
</dbReference>
<dbReference type="PROSITE" id="PS00134">
    <property type="entry name" value="TRYPSIN_HIS"/>
    <property type="match status" value="1"/>
</dbReference>
<feature type="domain" description="Peptidase S1" evidence="5">
    <location>
        <begin position="22"/>
        <end position="214"/>
    </location>
</feature>
<sequence>MFLPHGQRWLVKSSTSRGRGRIIGGELSPISEVPWQVQLYFLHSRNEYFFCGGSLLDIGTYKGAGKTDIILTAAHCLIDGGPVFYEERKIQPVSLANGRPDDDQKCKMSGFGLIEPNVTDPSSDLYQSLLPILDAQDCRKLFHNDTFVKTDGAFCGFTNHSGTCNGDSGGPFVCRHKDDKYYQHGVASVVRKGCTQGAFTNVSFYFDWIEENVGNLSSKIHEQREEECLKIDKHKNKAKGVNRDQKRGPEQRRNDTKIENTIGGTAEVEKLNYVEGTQKDGSENKSEVVGEERTLRPEKEPVHGPKKRVTEEIIEATIGDRVENTKSIKNETEMNNVTVGNIEAQGEDHVEGVQEDGTRNNIRIIEENRTQSPKQIRIDGEEKEVTEESNGEDTNGEKMVGFEAIKNRTEIDNVTVGSVEVQKQDHVEGYQEDETRNKNEINEERRTLNPEQEKLDGEKKQITEESTVATVGDEGESFEAVKKKTQIENVTAEGNVEGIQKDVEERKNEAAKANKSSEKENGTKGFEQGKIEDQEKQIYIETDGKDVKRNKTEVLEQRKNEALEDKVGVSNGKTRSKSHNRLETQNVNEAENEEISIEDETPSTKIDDKQRGFWDKWFSGWFG</sequence>
<dbReference type="InterPro" id="IPR001254">
    <property type="entry name" value="Trypsin_dom"/>
</dbReference>
<feature type="region of interest" description="Disordered" evidence="4">
    <location>
        <begin position="562"/>
        <end position="608"/>
    </location>
</feature>